<dbReference type="InterPro" id="IPR003593">
    <property type="entry name" value="AAA+_ATPase"/>
</dbReference>
<dbReference type="EMBL" id="JAKRYL010000046">
    <property type="protein sequence ID" value="MCL7749918.1"/>
    <property type="molecule type" value="Genomic_DNA"/>
</dbReference>
<keyword evidence="8" id="KW-1278">Translocase</keyword>
<keyword evidence="10" id="KW-0175">Coiled coil</keyword>
<proteinExistence type="predicted"/>
<dbReference type="Pfam" id="PF00005">
    <property type="entry name" value="ABC_tran"/>
    <property type="match status" value="2"/>
</dbReference>
<evidence type="ECO:0000256" key="1">
    <source>
        <dbReference type="ARBA" id="ARBA00004202"/>
    </source>
</evidence>
<name>A0A9X2I8U4_9BACI</name>
<comment type="subcellular location">
    <subcellularLocation>
        <location evidence="1">Cell membrane</location>
        <topology evidence="1">Peripheral membrane protein</topology>
    </subcellularLocation>
</comment>
<dbReference type="GO" id="GO:0016887">
    <property type="term" value="F:ATP hydrolysis activity"/>
    <property type="evidence" value="ECO:0007669"/>
    <property type="project" value="InterPro"/>
</dbReference>
<dbReference type="InterPro" id="IPR050107">
    <property type="entry name" value="ABC_carbohydrate_import_ATPase"/>
</dbReference>
<dbReference type="InterPro" id="IPR017871">
    <property type="entry name" value="ABC_transporter-like_CS"/>
</dbReference>
<keyword evidence="13" id="KW-1185">Reference proteome</keyword>
<evidence type="ECO:0000259" key="11">
    <source>
        <dbReference type="PROSITE" id="PS50893"/>
    </source>
</evidence>
<keyword evidence="5" id="KW-0677">Repeat</keyword>
<dbReference type="GO" id="GO:0005886">
    <property type="term" value="C:plasma membrane"/>
    <property type="evidence" value="ECO:0007669"/>
    <property type="project" value="UniProtKB-SubCell"/>
</dbReference>
<dbReference type="InterPro" id="IPR003439">
    <property type="entry name" value="ABC_transporter-like_ATP-bd"/>
</dbReference>
<dbReference type="SUPFAM" id="SSF52540">
    <property type="entry name" value="P-loop containing nucleoside triphosphate hydrolases"/>
    <property type="match status" value="2"/>
</dbReference>
<evidence type="ECO:0000313" key="12">
    <source>
        <dbReference type="EMBL" id="MCL7749918.1"/>
    </source>
</evidence>
<gene>
    <name evidence="12" type="ORF">MF646_22705</name>
</gene>
<evidence type="ECO:0000256" key="5">
    <source>
        <dbReference type="ARBA" id="ARBA00022737"/>
    </source>
</evidence>
<feature type="domain" description="ABC transporter" evidence="11">
    <location>
        <begin position="10"/>
        <end position="250"/>
    </location>
</feature>
<dbReference type="CDD" id="cd03215">
    <property type="entry name" value="ABC_Carb_Monos_II"/>
    <property type="match status" value="1"/>
</dbReference>
<dbReference type="FunFam" id="3.40.50.300:FF:000127">
    <property type="entry name" value="Ribose import ATP-binding protein RbsA"/>
    <property type="match status" value="1"/>
</dbReference>
<organism evidence="12 13">
    <name type="scientific">Halalkalibacter alkaliphilus</name>
    <dbReference type="NCBI Taxonomy" id="2917993"/>
    <lineage>
        <taxon>Bacteria</taxon>
        <taxon>Bacillati</taxon>
        <taxon>Bacillota</taxon>
        <taxon>Bacilli</taxon>
        <taxon>Bacillales</taxon>
        <taxon>Bacillaceae</taxon>
        <taxon>Halalkalibacter</taxon>
    </lineage>
</organism>
<evidence type="ECO:0000256" key="10">
    <source>
        <dbReference type="SAM" id="Coils"/>
    </source>
</evidence>
<evidence type="ECO:0000256" key="3">
    <source>
        <dbReference type="ARBA" id="ARBA00022475"/>
    </source>
</evidence>
<dbReference type="InterPro" id="IPR027417">
    <property type="entry name" value="P-loop_NTPase"/>
</dbReference>
<keyword evidence="4" id="KW-0762">Sugar transport</keyword>
<evidence type="ECO:0000256" key="4">
    <source>
        <dbReference type="ARBA" id="ARBA00022597"/>
    </source>
</evidence>
<feature type="domain" description="ABC transporter" evidence="11">
    <location>
        <begin position="262"/>
        <end position="507"/>
    </location>
</feature>
<dbReference type="Proteomes" id="UP001139150">
    <property type="component" value="Unassembled WGS sequence"/>
</dbReference>
<dbReference type="PROSITE" id="PS50893">
    <property type="entry name" value="ABC_TRANSPORTER_2"/>
    <property type="match status" value="2"/>
</dbReference>
<comment type="caution">
    <text evidence="12">The sequence shown here is derived from an EMBL/GenBank/DDBJ whole genome shotgun (WGS) entry which is preliminary data.</text>
</comment>
<evidence type="ECO:0000256" key="9">
    <source>
        <dbReference type="ARBA" id="ARBA00023136"/>
    </source>
</evidence>
<protein>
    <submittedName>
        <fullName evidence="12">Sugar ABC transporter ATP-binding protein</fullName>
    </submittedName>
</protein>
<dbReference type="GO" id="GO:0005524">
    <property type="term" value="F:ATP binding"/>
    <property type="evidence" value="ECO:0007669"/>
    <property type="project" value="UniProtKB-KW"/>
</dbReference>
<dbReference type="AlphaFoldDB" id="A0A9X2I8U4"/>
<keyword evidence="3" id="KW-1003">Cell membrane</keyword>
<dbReference type="SMART" id="SM00382">
    <property type="entry name" value="AAA"/>
    <property type="match status" value="2"/>
</dbReference>
<dbReference type="PANTHER" id="PTHR43790:SF3">
    <property type="entry name" value="D-ALLOSE IMPORT ATP-BINDING PROTEIN ALSA-RELATED"/>
    <property type="match status" value="1"/>
</dbReference>
<evidence type="ECO:0000256" key="8">
    <source>
        <dbReference type="ARBA" id="ARBA00022967"/>
    </source>
</evidence>
<keyword evidence="2" id="KW-0813">Transport</keyword>
<evidence type="ECO:0000256" key="2">
    <source>
        <dbReference type="ARBA" id="ARBA00022448"/>
    </source>
</evidence>
<sequence length="508" mass="56492">MGANEQTPLLEFKNILKQYPGVKAVDNVSFSVNKGEVVALMGINGAGKSTLVKILSGAETRDGGDIFIDGKPLPSKYTPNEAKKYGVGIIYQELSVLSELTVGENIYLTNEPLLTKFPRFIDYKKLYKDSNKQLAKLEAKYIDVKEKVGRLALPEKQMVEIAKALAVDCKILIMDEPTTSLTSEETSRLFDVINSLKQHGVSIIYISHRMDEIFEVCDKAVVMRDGKFIEQLNINEITKNQLVESMTGKVFQKKTRDIDVSVKIDNRMKLFEAKKITDSQFIKDVSFHVYENEVLGIGGLIGSKRTELARMIFGADQGIQGEIFLEGKNIQVRNPAHAIEQGIGYLSENRKEDGLNLGRSIQENIILTDMKPVSKTMVMNKKKITDVFSKYASNMGIKGNADTLVGNLSGGNQQKVAIAKWLHAGCKLIIFDEPTRGVDVAAKVEIYKMIKEFARNGNGAIVISSEVEELVDVCDRVLIMSKGEITNELQTNEISHDNILSRITSKGR</sequence>
<dbReference type="PANTHER" id="PTHR43790">
    <property type="entry name" value="CARBOHYDRATE TRANSPORT ATP-BINDING PROTEIN MG119-RELATED"/>
    <property type="match status" value="1"/>
</dbReference>
<keyword evidence="7 12" id="KW-0067">ATP-binding</keyword>
<dbReference type="PROSITE" id="PS00211">
    <property type="entry name" value="ABC_TRANSPORTER_1"/>
    <property type="match status" value="1"/>
</dbReference>
<keyword evidence="6" id="KW-0547">Nucleotide-binding</keyword>
<accession>A0A9X2I8U4</accession>
<dbReference type="CDD" id="cd03216">
    <property type="entry name" value="ABC_Carb_Monos_I"/>
    <property type="match status" value="1"/>
</dbReference>
<dbReference type="Gene3D" id="3.40.50.300">
    <property type="entry name" value="P-loop containing nucleotide triphosphate hydrolases"/>
    <property type="match status" value="2"/>
</dbReference>
<evidence type="ECO:0000313" key="13">
    <source>
        <dbReference type="Proteomes" id="UP001139150"/>
    </source>
</evidence>
<feature type="coiled-coil region" evidence="10">
    <location>
        <begin position="120"/>
        <end position="147"/>
    </location>
</feature>
<reference evidence="12" key="1">
    <citation type="submission" date="2022-02" db="EMBL/GenBank/DDBJ databases">
        <title>Halalkalibacter sp. nov. isolated from Lonar Lake, India.</title>
        <authorList>
            <person name="Joshi A."/>
            <person name="Thite S."/>
            <person name="Lodha T."/>
        </authorList>
    </citation>
    <scope>NUCLEOTIDE SEQUENCE</scope>
    <source>
        <strain evidence="12">MEB205</strain>
    </source>
</reference>
<keyword evidence="9" id="KW-0472">Membrane</keyword>
<evidence type="ECO:0000256" key="6">
    <source>
        <dbReference type="ARBA" id="ARBA00022741"/>
    </source>
</evidence>
<evidence type="ECO:0000256" key="7">
    <source>
        <dbReference type="ARBA" id="ARBA00022840"/>
    </source>
</evidence>
<dbReference type="RefSeq" id="WP_250098765.1">
    <property type="nucleotide sequence ID" value="NZ_JAKRYL010000046.1"/>
</dbReference>